<accession>G7KEX4</accession>
<evidence type="ECO:0000313" key="2">
    <source>
        <dbReference type="EMBL" id="AES94994.1"/>
    </source>
</evidence>
<evidence type="ECO:0000256" key="1">
    <source>
        <dbReference type="SAM" id="MobiDB-lite"/>
    </source>
</evidence>
<keyword evidence="4" id="KW-1185">Reference proteome</keyword>
<evidence type="ECO:0000313" key="4">
    <source>
        <dbReference type="Proteomes" id="UP000002051"/>
    </source>
</evidence>
<reference evidence="2 4" key="1">
    <citation type="journal article" date="2011" name="Nature">
        <title>The Medicago genome provides insight into the evolution of rhizobial symbioses.</title>
        <authorList>
            <person name="Young N.D."/>
            <person name="Debelle F."/>
            <person name="Oldroyd G.E."/>
            <person name="Geurts R."/>
            <person name="Cannon S.B."/>
            <person name="Udvardi M.K."/>
            <person name="Benedito V.A."/>
            <person name="Mayer K.F."/>
            <person name="Gouzy J."/>
            <person name="Schoof H."/>
            <person name="Van de Peer Y."/>
            <person name="Proost S."/>
            <person name="Cook D.R."/>
            <person name="Meyers B.C."/>
            <person name="Spannagl M."/>
            <person name="Cheung F."/>
            <person name="De Mita S."/>
            <person name="Krishnakumar V."/>
            <person name="Gundlach H."/>
            <person name="Zhou S."/>
            <person name="Mudge J."/>
            <person name="Bharti A.K."/>
            <person name="Murray J.D."/>
            <person name="Naoumkina M.A."/>
            <person name="Rosen B."/>
            <person name="Silverstein K.A."/>
            <person name="Tang H."/>
            <person name="Rombauts S."/>
            <person name="Zhao P.X."/>
            <person name="Zhou P."/>
            <person name="Barbe V."/>
            <person name="Bardou P."/>
            <person name="Bechner M."/>
            <person name="Bellec A."/>
            <person name="Berger A."/>
            <person name="Berges H."/>
            <person name="Bidwell S."/>
            <person name="Bisseling T."/>
            <person name="Choisne N."/>
            <person name="Couloux A."/>
            <person name="Denny R."/>
            <person name="Deshpande S."/>
            <person name="Dai X."/>
            <person name="Doyle J.J."/>
            <person name="Dudez A.M."/>
            <person name="Farmer A.D."/>
            <person name="Fouteau S."/>
            <person name="Franken C."/>
            <person name="Gibelin C."/>
            <person name="Gish J."/>
            <person name="Goldstein S."/>
            <person name="Gonzalez A.J."/>
            <person name="Green P.J."/>
            <person name="Hallab A."/>
            <person name="Hartog M."/>
            <person name="Hua A."/>
            <person name="Humphray S.J."/>
            <person name="Jeong D.H."/>
            <person name="Jing Y."/>
            <person name="Jocker A."/>
            <person name="Kenton S.M."/>
            <person name="Kim D.J."/>
            <person name="Klee K."/>
            <person name="Lai H."/>
            <person name="Lang C."/>
            <person name="Lin S."/>
            <person name="Macmil S.L."/>
            <person name="Magdelenat G."/>
            <person name="Matthews L."/>
            <person name="McCorrison J."/>
            <person name="Monaghan E.L."/>
            <person name="Mun J.H."/>
            <person name="Najar F.Z."/>
            <person name="Nicholson C."/>
            <person name="Noirot C."/>
            <person name="O'Bleness M."/>
            <person name="Paule C.R."/>
            <person name="Poulain J."/>
            <person name="Prion F."/>
            <person name="Qin B."/>
            <person name="Qu C."/>
            <person name="Retzel E.F."/>
            <person name="Riddle C."/>
            <person name="Sallet E."/>
            <person name="Samain S."/>
            <person name="Samson N."/>
            <person name="Sanders I."/>
            <person name="Saurat O."/>
            <person name="Scarpelli C."/>
            <person name="Schiex T."/>
            <person name="Segurens B."/>
            <person name="Severin A.J."/>
            <person name="Sherrier D.J."/>
            <person name="Shi R."/>
            <person name="Sims S."/>
            <person name="Singer S.R."/>
            <person name="Sinharoy S."/>
            <person name="Sterck L."/>
            <person name="Viollet A."/>
            <person name="Wang B.B."/>
            <person name="Wang K."/>
            <person name="Wang M."/>
            <person name="Wang X."/>
            <person name="Warfsmann J."/>
            <person name="Weissenbach J."/>
            <person name="White D.D."/>
            <person name="White J.D."/>
            <person name="Wiley G.B."/>
            <person name="Wincker P."/>
            <person name="Xing Y."/>
            <person name="Yang L."/>
            <person name="Yao Z."/>
            <person name="Ying F."/>
            <person name="Zhai J."/>
            <person name="Zhou L."/>
            <person name="Zuber A."/>
            <person name="Denarie J."/>
            <person name="Dixon R.A."/>
            <person name="May G.D."/>
            <person name="Schwartz D.C."/>
            <person name="Rogers J."/>
            <person name="Quetier F."/>
            <person name="Town C.D."/>
            <person name="Roe B.A."/>
        </authorList>
    </citation>
    <scope>NUCLEOTIDE SEQUENCE [LARGE SCALE GENOMIC DNA]</scope>
    <source>
        <strain evidence="2">A17</strain>
        <strain evidence="3 4">cv. Jemalong A17</strain>
    </source>
</reference>
<dbReference type="InterPro" id="IPR050232">
    <property type="entry name" value="FBL13/AtMIF1-like"/>
</dbReference>
<gene>
    <name evidence="2" type="ordered locus">MTR_5g020610</name>
</gene>
<protein>
    <submittedName>
        <fullName evidence="2 3">Uncharacterized protein</fullName>
    </submittedName>
</protein>
<dbReference type="AlphaFoldDB" id="G7KEX4"/>
<feature type="compositionally biased region" description="Basic and acidic residues" evidence="1">
    <location>
        <begin position="240"/>
        <end position="249"/>
    </location>
</feature>
<organism evidence="2 4">
    <name type="scientific">Medicago truncatula</name>
    <name type="common">Barrel medic</name>
    <name type="synonym">Medicago tribuloides</name>
    <dbReference type="NCBI Taxonomy" id="3880"/>
    <lineage>
        <taxon>Eukaryota</taxon>
        <taxon>Viridiplantae</taxon>
        <taxon>Streptophyta</taxon>
        <taxon>Embryophyta</taxon>
        <taxon>Tracheophyta</taxon>
        <taxon>Spermatophyta</taxon>
        <taxon>Magnoliopsida</taxon>
        <taxon>eudicotyledons</taxon>
        <taxon>Gunneridae</taxon>
        <taxon>Pentapetalae</taxon>
        <taxon>rosids</taxon>
        <taxon>fabids</taxon>
        <taxon>Fabales</taxon>
        <taxon>Fabaceae</taxon>
        <taxon>Papilionoideae</taxon>
        <taxon>50 kb inversion clade</taxon>
        <taxon>NPAAA clade</taxon>
        <taxon>Hologalegina</taxon>
        <taxon>IRL clade</taxon>
        <taxon>Trifolieae</taxon>
        <taxon>Medicago</taxon>
    </lineage>
</organism>
<sequence length="288" mass="33019">MAMVDQIGAIHSKFLRISLPTRMHYPSHSFLFECQTSRSTCILSIRWKNLWKLLPALRFDSTDFRFYTKFTKFVSKVLSLRNSSVKLQALEFNSNAGRLEPHLLKRIVNYAISHNVQLLGLCSYTEIGHILPSMFSCQSLTHLNLQLQNFGFCVGDNYRAEPFSTFNKLNSLLLTNCTLNRILQVIPHQKEPPLFLFNWLLEFPNIKLIDSLSKDSSVFESESRTIFACGSHETEKEAAESRRAFKEGLKPSQKSEPSAPIPDGIVDFLLQNSPLAKFDYIYCSRKPL</sequence>
<dbReference type="Proteomes" id="UP000002051">
    <property type="component" value="Chromosome 5"/>
</dbReference>
<dbReference type="EMBL" id="CM001221">
    <property type="protein sequence ID" value="AES94994.1"/>
    <property type="molecule type" value="Genomic_DNA"/>
</dbReference>
<dbReference type="PaxDb" id="3880-AES94994"/>
<reference evidence="2 4" key="2">
    <citation type="journal article" date="2014" name="BMC Genomics">
        <title>An improved genome release (version Mt4.0) for the model legume Medicago truncatula.</title>
        <authorList>
            <person name="Tang H."/>
            <person name="Krishnakumar V."/>
            <person name="Bidwell S."/>
            <person name="Rosen B."/>
            <person name="Chan A."/>
            <person name="Zhou S."/>
            <person name="Gentzbittel L."/>
            <person name="Childs K.L."/>
            <person name="Yandell M."/>
            <person name="Gundlach H."/>
            <person name="Mayer K.F."/>
            <person name="Schwartz D.C."/>
            <person name="Town C.D."/>
        </authorList>
    </citation>
    <scope>GENOME REANNOTATION</scope>
    <source>
        <strain evidence="3 4">cv. Jemalong A17</strain>
    </source>
</reference>
<dbReference type="PANTHER" id="PTHR31900">
    <property type="entry name" value="F-BOX/RNI SUPERFAMILY PROTEIN-RELATED"/>
    <property type="match status" value="1"/>
</dbReference>
<dbReference type="EnsemblPlants" id="AES94994">
    <property type="protein sequence ID" value="AES94994"/>
    <property type="gene ID" value="MTR_5g020610"/>
</dbReference>
<proteinExistence type="predicted"/>
<name>G7KEX4_MEDTR</name>
<feature type="region of interest" description="Disordered" evidence="1">
    <location>
        <begin position="240"/>
        <end position="260"/>
    </location>
</feature>
<dbReference type="PANTHER" id="PTHR31900:SF30">
    <property type="entry name" value="SUPERFAMILY PROTEIN, PUTATIVE-RELATED"/>
    <property type="match status" value="1"/>
</dbReference>
<dbReference type="HOGENOM" id="CLU_010721_2_1_1"/>
<evidence type="ECO:0000313" key="3">
    <source>
        <dbReference type="EnsemblPlants" id="AES94994"/>
    </source>
</evidence>
<reference evidence="3" key="3">
    <citation type="submission" date="2015-04" db="UniProtKB">
        <authorList>
            <consortium name="EnsemblPlants"/>
        </authorList>
    </citation>
    <scope>IDENTIFICATION</scope>
    <source>
        <strain evidence="3">cv. Jemalong A17</strain>
    </source>
</reference>